<accession>A0A7L2QTF9</accession>
<dbReference type="AlphaFoldDB" id="A0A7L2QTF9"/>
<feature type="domain" description="DNA mismatch repair protein MutS core" evidence="6">
    <location>
        <begin position="1"/>
        <end position="219"/>
    </location>
</feature>
<evidence type="ECO:0000313" key="8">
    <source>
        <dbReference type="EMBL" id="NXS00252.1"/>
    </source>
</evidence>
<organism evidence="8 9">
    <name type="scientific">Oxylabes madagascariensis</name>
    <name type="common">white-throated Oxylabes</name>
    <dbReference type="NCBI Taxonomy" id="98144"/>
    <lineage>
        <taxon>Eukaryota</taxon>
        <taxon>Metazoa</taxon>
        <taxon>Chordata</taxon>
        <taxon>Craniata</taxon>
        <taxon>Vertebrata</taxon>
        <taxon>Euteleostomi</taxon>
        <taxon>Archelosauria</taxon>
        <taxon>Archosauria</taxon>
        <taxon>Dinosauria</taxon>
        <taxon>Saurischia</taxon>
        <taxon>Theropoda</taxon>
        <taxon>Coelurosauria</taxon>
        <taxon>Aves</taxon>
        <taxon>Neognathae</taxon>
        <taxon>Neoaves</taxon>
        <taxon>Telluraves</taxon>
        <taxon>Australaves</taxon>
        <taxon>Passeriformes</taxon>
        <taxon>Sylvioidea</taxon>
        <taxon>Timaliidae</taxon>
        <taxon>Oxylabes</taxon>
    </lineage>
</organism>
<sequence>GTHQMLLLAVFITPLTDICSDFSKFLEMIETTLDMEKVENHEFLVKASFDPNLTELREKMNELEEKMHWFLLYFYLKGLEAGKSIKLETNSQFGHHFRITCKEEKALRNNSKYTIIDTQKNGVKFTNSKLSAINEEYIRNREEYEEAQDAIVKEIINIASGYAEPIQTMNDVIAQLDAIVSFAHVSNGAPVPYVRPVILEKGQGRIVLKGARHPCIEVQDEVAFIPNDITFEKGKQMFHIITGKYFSTELLTFLHGEYIQLWKRREGICKLLFIAIIDYVFFLKCRQCSCEMLPLTVDILHVSVHTVVFLITQTNSNGIGYYDFSCSALFGEEYIASKICGFAMFATHFHELTALADQVPTVNNLHVTALTSDDTLTMLYRVKEVSADEEYFVSIGNLENSCLQSKHHFCFLFLLFSPFQEGEKIIQDFLCQVKALPLTDMSEEDIKVKLKQLRNDVLAKNNSFVNEIISRTKVTS</sequence>
<gene>
    <name evidence="8" type="primary">Msh2</name>
    <name evidence="8" type="ORF">OXYMAD_R07022</name>
</gene>
<dbReference type="GO" id="GO:0030983">
    <property type="term" value="F:mismatched DNA binding"/>
    <property type="evidence" value="ECO:0007669"/>
    <property type="project" value="InterPro"/>
</dbReference>
<feature type="non-terminal residue" evidence="8">
    <location>
        <position position="476"/>
    </location>
</feature>
<feature type="domain" description="DNA mismatch repair proteins mutS family" evidence="7">
    <location>
        <begin position="236"/>
        <end position="408"/>
    </location>
</feature>
<dbReference type="GO" id="GO:0032301">
    <property type="term" value="C:MutSalpha complex"/>
    <property type="evidence" value="ECO:0007669"/>
    <property type="project" value="TreeGrafter"/>
</dbReference>
<keyword evidence="5" id="KW-0732">Signal</keyword>
<evidence type="ECO:0000256" key="5">
    <source>
        <dbReference type="SAM" id="SignalP"/>
    </source>
</evidence>
<dbReference type="PANTHER" id="PTHR11361:SF35">
    <property type="entry name" value="DNA MISMATCH REPAIR PROTEIN MSH2"/>
    <property type="match status" value="1"/>
</dbReference>
<comment type="caution">
    <text evidence="8">The sequence shown here is derived from an EMBL/GenBank/DDBJ whole genome shotgun (WGS) entry which is preliminary data.</text>
</comment>
<feature type="signal peptide" evidence="5">
    <location>
        <begin position="1"/>
        <end position="20"/>
    </location>
</feature>
<evidence type="ECO:0000256" key="1">
    <source>
        <dbReference type="ARBA" id="ARBA00022741"/>
    </source>
</evidence>
<dbReference type="GO" id="GO:0140664">
    <property type="term" value="F:ATP-dependent DNA damage sensor activity"/>
    <property type="evidence" value="ECO:0007669"/>
    <property type="project" value="InterPro"/>
</dbReference>
<dbReference type="InterPro" id="IPR007861">
    <property type="entry name" value="DNA_mismatch_repair_MutS_clamp"/>
</dbReference>
<dbReference type="Proteomes" id="UP000570288">
    <property type="component" value="Unassembled WGS sequence"/>
</dbReference>
<feature type="non-terminal residue" evidence="8">
    <location>
        <position position="1"/>
    </location>
</feature>
<dbReference type="Gene3D" id="3.40.50.300">
    <property type="entry name" value="P-loop containing nucleotide triphosphate hydrolases"/>
    <property type="match status" value="2"/>
</dbReference>
<keyword evidence="1" id="KW-0547">Nucleotide-binding</keyword>
<keyword evidence="3" id="KW-0238">DNA-binding</keyword>
<evidence type="ECO:0000259" key="7">
    <source>
        <dbReference type="SMART" id="SM00534"/>
    </source>
</evidence>
<reference evidence="8 9" key="1">
    <citation type="submission" date="2019-09" db="EMBL/GenBank/DDBJ databases">
        <title>Bird 10,000 Genomes (B10K) Project - Family phase.</title>
        <authorList>
            <person name="Zhang G."/>
        </authorList>
    </citation>
    <scope>NUCLEOTIDE SEQUENCE [LARGE SCALE GENOMIC DNA]</scope>
    <source>
        <strain evidence="8">B10K-DU-002-81</strain>
    </source>
</reference>
<dbReference type="PANTHER" id="PTHR11361">
    <property type="entry name" value="DNA MISMATCH REPAIR PROTEIN MUTS FAMILY MEMBER"/>
    <property type="match status" value="1"/>
</dbReference>
<dbReference type="Pfam" id="PF05190">
    <property type="entry name" value="MutS_IV"/>
    <property type="match status" value="1"/>
</dbReference>
<dbReference type="FunFam" id="1.10.1420.10:FF:000009">
    <property type="entry name" value="DNA mismatch repair protein"/>
    <property type="match status" value="1"/>
</dbReference>
<dbReference type="EMBL" id="VYZR01066222">
    <property type="protein sequence ID" value="NXS00252.1"/>
    <property type="molecule type" value="Genomic_DNA"/>
</dbReference>
<evidence type="ECO:0000313" key="9">
    <source>
        <dbReference type="Proteomes" id="UP000570288"/>
    </source>
</evidence>
<proteinExistence type="predicted"/>
<dbReference type="InterPro" id="IPR007696">
    <property type="entry name" value="DNA_mismatch_repair_MutS_core"/>
</dbReference>
<name>A0A7L2QTF9_9PASS</name>
<dbReference type="GO" id="GO:0006298">
    <property type="term" value="P:mismatch repair"/>
    <property type="evidence" value="ECO:0007669"/>
    <property type="project" value="InterPro"/>
</dbReference>
<dbReference type="Gene3D" id="1.10.1420.10">
    <property type="match status" value="2"/>
</dbReference>
<dbReference type="OrthoDB" id="295033at2759"/>
<dbReference type="SMART" id="SM00534">
    <property type="entry name" value="MUTSac"/>
    <property type="match status" value="1"/>
</dbReference>
<evidence type="ECO:0000259" key="6">
    <source>
        <dbReference type="SMART" id="SM00533"/>
    </source>
</evidence>
<dbReference type="InterPro" id="IPR036187">
    <property type="entry name" value="DNA_mismatch_repair_MutS_sf"/>
</dbReference>
<keyword evidence="2" id="KW-0067">ATP-binding</keyword>
<dbReference type="SUPFAM" id="SSF52540">
    <property type="entry name" value="P-loop containing nucleoside triphosphate hydrolases"/>
    <property type="match status" value="1"/>
</dbReference>
<dbReference type="InterPro" id="IPR000432">
    <property type="entry name" value="DNA_mismatch_repair_MutS_C"/>
</dbReference>
<dbReference type="GO" id="GO:0002204">
    <property type="term" value="P:somatic recombination of immunoglobulin genes involved in immune response"/>
    <property type="evidence" value="ECO:0007669"/>
    <property type="project" value="TreeGrafter"/>
</dbReference>
<dbReference type="GO" id="GO:0006312">
    <property type="term" value="P:mitotic recombination"/>
    <property type="evidence" value="ECO:0007669"/>
    <property type="project" value="TreeGrafter"/>
</dbReference>
<protein>
    <submittedName>
        <fullName evidence="8">MSH2 protein</fullName>
    </submittedName>
</protein>
<dbReference type="InterPro" id="IPR027417">
    <property type="entry name" value="P-loop_NTPase"/>
</dbReference>
<dbReference type="Pfam" id="PF00488">
    <property type="entry name" value="MutS_V"/>
    <property type="match status" value="1"/>
</dbReference>
<keyword evidence="4" id="KW-0175">Coiled coil</keyword>
<dbReference type="SUPFAM" id="SSF48334">
    <property type="entry name" value="DNA repair protein MutS, domain III"/>
    <property type="match status" value="1"/>
</dbReference>
<feature type="coiled-coil region" evidence="4">
    <location>
        <begin position="127"/>
        <end position="154"/>
    </location>
</feature>
<dbReference type="GO" id="GO:0005524">
    <property type="term" value="F:ATP binding"/>
    <property type="evidence" value="ECO:0007669"/>
    <property type="project" value="UniProtKB-KW"/>
</dbReference>
<evidence type="ECO:0000256" key="3">
    <source>
        <dbReference type="ARBA" id="ARBA00023125"/>
    </source>
</evidence>
<keyword evidence="9" id="KW-1185">Reference proteome</keyword>
<dbReference type="InterPro" id="IPR045076">
    <property type="entry name" value="MutS"/>
</dbReference>
<feature type="chain" id="PRO_5029608550" evidence="5">
    <location>
        <begin position="21"/>
        <end position="476"/>
    </location>
</feature>
<dbReference type="SMART" id="SM00533">
    <property type="entry name" value="MUTSd"/>
    <property type="match status" value="1"/>
</dbReference>
<evidence type="ECO:0000256" key="2">
    <source>
        <dbReference type="ARBA" id="ARBA00022840"/>
    </source>
</evidence>
<evidence type="ECO:0000256" key="4">
    <source>
        <dbReference type="SAM" id="Coils"/>
    </source>
</evidence>